<name>A0A7J7C2S3_TRIWF</name>
<dbReference type="GO" id="GO:0005737">
    <property type="term" value="C:cytoplasm"/>
    <property type="evidence" value="ECO:0007669"/>
    <property type="project" value="TreeGrafter"/>
</dbReference>
<feature type="compositionally biased region" description="Basic and acidic residues" evidence="1">
    <location>
        <begin position="115"/>
        <end position="172"/>
    </location>
</feature>
<proteinExistence type="predicted"/>
<dbReference type="PANTHER" id="PTHR23111">
    <property type="entry name" value="ZINC FINGER PROTEIN"/>
    <property type="match status" value="1"/>
</dbReference>
<accession>A0A7J7C2S3</accession>
<dbReference type="PANTHER" id="PTHR23111:SF24">
    <property type="entry name" value="OS01G0203300 PROTEIN"/>
    <property type="match status" value="1"/>
</dbReference>
<dbReference type="GO" id="GO:0003729">
    <property type="term" value="F:mRNA binding"/>
    <property type="evidence" value="ECO:0007669"/>
    <property type="project" value="TreeGrafter"/>
</dbReference>
<feature type="region of interest" description="Disordered" evidence="1">
    <location>
        <begin position="89"/>
        <end position="172"/>
    </location>
</feature>
<dbReference type="EMBL" id="JAAARO010000021">
    <property type="protein sequence ID" value="KAF5728066.1"/>
    <property type="molecule type" value="Genomic_DNA"/>
</dbReference>
<dbReference type="InParanoid" id="A0A7J7C2S3"/>
<gene>
    <name evidence="2" type="ORF">HS088_TW21G00209</name>
</gene>
<protein>
    <submittedName>
        <fullName evidence="2">Uncharacterized protein</fullName>
    </submittedName>
</protein>
<evidence type="ECO:0000313" key="2">
    <source>
        <dbReference type="EMBL" id="KAF5728066.1"/>
    </source>
</evidence>
<dbReference type="AlphaFoldDB" id="A0A7J7C2S3"/>
<dbReference type="FunCoup" id="A0A7J7C2S3">
    <property type="interactions" value="1179"/>
</dbReference>
<evidence type="ECO:0000313" key="3">
    <source>
        <dbReference type="Proteomes" id="UP000593562"/>
    </source>
</evidence>
<dbReference type="OrthoDB" id="974159at2759"/>
<sequence>MPLFRALFLKLQNPLYISHKPFSIITRTLPSSTQSKPEAISEDNKKPLGLLFKEAVGLCEKVESSDSESENSSEFKRNLEDLERELRDLRAKNENGERAQRKRPKSLATLFGPAPREEALKAERQDKPVIVKEHSPDMESSDSKSENSSDFKRNLRGKKDNGERVQNKERPKSLATFFRPMPGEEALKAKRQDKPVIVKELSPDMEMFVRHLYKEGYFKDANFFPGSKLDFQCLENPYARDFIKFAAERFGKDNQEIAKWLSGSNLRKVVLFGCPSTTRKTIFSAKILRKFFEIPENTVCDKCVLKSSCKFVNQSVWRGDTKTLNLAVVMRVITLYALDSVSPELAVPHEMRDAVSQLLKEVVKLSQTIAQ</sequence>
<dbReference type="Proteomes" id="UP000593562">
    <property type="component" value="Unassembled WGS sequence"/>
</dbReference>
<feature type="compositionally biased region" description="Basic and acidic residues" evidence="1">
    <location>
        <begin position="89"/>
        <end position="99"/>
    </location>
</feature>
<reference evidence="2 3" key="1">
    <citation type="journal article" date="2020" name="Nat. Commun.">
        <title>Genome of Tripterygium wilfordii and identification of cytochrome P450 involved in triptolide biosynthesis.</title>
        <authorList>
            <person name="Tu L."/>
            <person name="Su P."/>
            <person name="Zhang Z."/>
            <person name="Gao L."/>
            <person name="Wang J."/>
            <person name="Hu T."/>
            <person name="Zhou J."/>
            <person name="Zhang Y."/>
            <person name="Zhao Y."/>
            <person name="Liu Y."/>
            <person name="Song Y."/>
            <person name="Tong Y."/>
            <person name="Lu Y."/>
            <person name="Yang J."/>
            <person name="Xu C."/>
            <person name="Jia M."/>
            <person name="Peters R.J."/>
            <person name="Huang L."/>
            <person name="Gao W."/>
        </authorList>
    </citation>
    <scope>NUCLEOTIDE SEQUENCE [LARGE SCALE GENOMIC DNA]</scope>
    <source>
        <strain evidence="3">cv. XIE 37</strain>
        <tissue evidence="2">Leaf</tissue>
    </source>
</reference>
<organism evidence="2 3">
    <name type="scientific">Tripterygium wilfordii</name>
    <name type="common">Thunder God vine</name>
    <dbReference type="NCBI Taxonomy" id="458696"/>
    <lineage>
        <taxon>Eukaryota</taxon>
        <taxon>Viridiplantae</taxon>
        <taxon>Streptophyta</taxon>
        <taxon>Embryophyta</taxon>
        <taxon>Tracheophyta</taxon>
        <taxon>Spermatophyta</taxon>
        <taxon>Magnoliopsida</taxon>
        <taxon>eudicotyledons</taxon>
        <taxon>Gunneridae</taxon>
        <taxon>Pentapetalae</taxon>
        <taxon>rosids</taxon>
        <taxon>fabids</taxon>
        <taxon>Celastrales</taxon>
        <taxon>Celastraceae</taxon>
        <taxon>Tripterygium</taxon>
    </lineage>
</organism>
<evidence type="ECO:0000256" key="1">
    <source>
        <dbReference type="SAM" id="MobiDB-lite"/>
    </source>
</evidence>
<comment type="caution">
    <text evidence="2">The sequence shown here is derived from an EMBL/GenBank/DDBJ whole genome shotgun (WGS) entry which is preliminary data.</text>
</comment>
<keyword evidence="3" id="KW-1185">Reference proteome</keyword>